<dbReference type="AlphaFoldDB" id="A0A7J7K203"/>
<protein>
    <submittedName>
        <fullName evidence="1">Uncharacterized protein</fullName>
    </submittedName>
</protein>
<reference evidence="1" key="1">
    <citation type="submission" date="2020-06" db="EMBL/GenBank/DDBJ databases">
        <title>Draft genome of Bugula neritina, a colonial animal packing powerful symbionts and potential medicines.</title>
        <authorList>
            <person name="Rayko M."/>
        </authorList>
    </citation>
    <scope>NUCLEOTIDE SEQUENCE [LARGE SCALE GENOMIC DNA]</scope>
    <source>
        <strain evidence="1">Kwan_BN1</strain>
    </source>
</reference>
<name>A0A7J7K203_BUGNE</name>
<keyword evidence="2" id="KW-1185">Reference proteome</keyword>
<dbReference type="Proteomes" id="UP000593567">
    <property type="component" value="Unassembled WGS sequence"/>
</dbReference>
<dbReference type="OrthoDB" id="10012272at2759"/>
<proteinExistence type="predicted"/>
<evidence type="ECO:0000313" key="2">
    <source>
        <dbReference type="Proteomes" id="UP000593567"/>
    </source>
</evidence>
<organism evidence="1 2">
    <name type="scientific">Bugula neritina</name>
    <name type="common">Brown bryozoan</name>
    <name type="synonym">Sertularia neritina</name>
    <dbReference type="NCBI Taxonomy" id="10212"/>
    <lineage>
        <taxon>Eukaryota</taxon>
        <taxon>Metazoa</taxon>
        <taxon>Spiralia</taxon>
        <taxon>Lophotrochozoa</taxon>
        <taxon>Bryozoa</taxon>
        <taxon>Gymnolaemata</taxon>
        <taxon>Cheilostomatida</taxon>
        <taxon>Flustrina</taxon>
        <taxon>Buguloidea</taxon>
        <taxon>Bugulidae</taxon>
        <taxon>Bugula</taxon>
    </lineage>
</organism>
<gene>
    <name evidence="1" type="ORF">EB796_009446</name>
</gene>
<comment type="caution">
    <text evidence="1">The sequence shown here is derived from an EMBL/GenBank/DDBJ whole genome shotgun (WGS) entry which is preliminary data.</text>
</comment>
<accession>A0A7J7K203</accession>
<evidence type="ECO:0000313" key="1">
    <source>
        <dbReference type="EMBL" id="KAF6032227.1"/>
    </source>
</evidence>
<sequence>MTTIPLAEQHRFLMTSCDTTECVVTVSRTLGFICGYKIYDDTVPFEAVVSNHDGGVATLQVKANVDLSKLLRKKYKFEIAAYDCGAPTLHGPRANVVVQVIRSPSHGTPPLPTAAVTPPLPKDVRALVDKQIQLSQNSQNP</sequence>
<dbReference type="EMBL" id="VXIV02001524">
    <property type="protein sequence ID" value="KAF6032227.1"/>
    <property type="molecule type" value="Genomic_DNA"/>
</dbReference>